<dbReference type="EMBL" id="CP011055">
    <property type="protein sequence ID" value="AKA74258.1"/>
    <property type="molecule type" value="Genomic_DNA"/>
</dbReference>
<dbReference type="EMBL" id="LT549890">
    <property type="protein sequence ID" value="SAI84630.1"/>
    <property type="molecule type" value="Genomic_DNA"/>
</dbReference>
<dbReference type="Proteomes" id="UP000033085">
    <property type="component" value="Chromosome"/>
</dbReference>
<dbReference type="KEGG" id="ssoa:SULA_2053"/>
<evidence type="ECO:0000313" key="8">
    <source>
        <dbReference type="EMBL" id="AZF73979.1"/>
    </source>
</evidence>
<dbReference type="InterPro" id="IPR059062">
    <property type="entry name" value="Gins15_C"/>
</dbReference>
<evidence type="ECO:0000313" key="12">
    <source>
        <dbReference type="EMBL" id="AZF84389.1"/>
    </source>
</evidence>
<dbReference type="GeneID" id="1454090"/>
<dbReference type="EMBL" id="CP033237">
    <property type="protein sequence ID" value="AZF73979.1"/>
    <property type="molecule type" value="Genomic_DNA"/>
</dbReference>
<dbReference type="Proteomes" id="UP000275843">
    <property type="component" value="Chromosome"/>
</dbReference>
<evidence type="ECO:0000313" key="22">
    <source>
        <dbReference type="Proteomes" id="UP000273443"/>
    </source>
</evidence>
<sequence>MLDELVKKELSEEEITEIKLEEIIKYITLIKKSKTFVSSEIRKEELKFLSELAESLFELRLSKVLEGKVGKGFDEFIFDIFKILKQFYVDLLTGRYIIYNDKIYCIVQKPLIYNDHRVNEGDVLVLPMREALPLIIASYLTPYKIDIEEQL</sequence>
<dbReference type="EMBL" id="CP033235">
    <property type="protein sequence ID" value="AZF68739.1"/>
    <property type="molecule type" value="Genomic_DNA"/>
</dbReference>
<dbReference type="Proteomes" id="UP000076770">
    <property type="component" value="Chromosome i"/>
</dbReference>
<dbReference type="SMR" id="A0A0E3KC79"/>
<feature type="domain" description="Gins15 N-terminal" evidence="1">
    <location>
        <begin position="1"/>
        <end position="74"/>
    </location>
</feature>
<accession>A0A0E3KC79</accession>
<evidence type="ECO:0000313" key="17">
    <source>
        <dbReference type="Proteomes" id="UP000033106"/>
    </source>
</evidence>
<dbReference type="Proteomes" id="UP000273443">
    <property type="component" value="Chromosome"/>
</dbReference>
<evidence type="ECO:0000313" key="10">
    <source>
        <dbReference type="EMBL" id="AZF79210.1"/>
    </source>
</evidence>
<feature type="domain" description="Gins15 C-terminal" evidence="2">
    <location>
        <begin position="94"/>
        <end position="143"/>
    </location>
</feature>
<evidence type="ECO:0000313" key="24">
    <source>
        <dbReference type="Proteomes" id="UP000278715"/>
    </source>
</evidence>
<dbReference type="KEGG" id="ssol:SULB_2054"/>
<evidence type="ECO:0000313" key="20">
    <source>
        <dbReference type="Proteomes" id="UP000269431"/>
    </source>
</evidence>
<dbReference type="EMBL" id="CP033241">
    <property type="protein sequence ID" value="AZF84389.1"/>
    <property type="molecule type" value="Genomic_DNA"/>
</dbReference>
<proteinExistence type="predicted"/>
<dbReference type="Pfam" id="PF25865">
    <property type="entry name" value="Gins15_C"/>
    <property type="match status" value="1"/>
</dbReference>
<evidence type="ECO:0000313" key="26">
    <source>
        <dbReference type="Proteomes" id="UP000594632"/>
    </source>
</evidence>
<dbReference type="EMBL" id="CP033239">
    <property type="protein sequence ID" value="AZF79210.1"/>
    <property type="molecule type" value="Genomic_DNA"/>
</dbReference>
<evidence type="ECO:0000313" key="5">
    <source>
        <dbReference type="EMBL" id="AKA79647.1"/>
    </source>
</evidence>
<dbReference type="OrthoDB" id="34038at2157"/>
<dbReference type="Proteomes" id="UP000267993">
    <property type="component" value="Chromosome"/>
</dbReference>
<dbReference type="Proteomes" id="UP000033106">
    <property type="component" value="Chromosome"/>
</dbReference>
<evidence type="ECO:0000313" key="7">
    <source>
        <dbReference type="EMBL" id="AZF71359.1"/>
    </source>
</evidence>
<dbReference type="Proteomes" id="UP000278715">
    <property type="component" value="Chromosome"/>
</dbReference>
<evidence type="ECO:0000313" key="9">
    <source>
        <dbReference type="EMBL" id="AZF76602.1"/>
    </source>
</evidence>
<dbReference type="Proteomes" id="UP000033057">
    <property type="component" value="Chromosome"/>
</dbReference>
<reference evidence="15 16" key="1">
    <citation type="journal article" date="2015" name="Genome Announc.">
        <title>Complete Genome Sequence of Sulfolobus solfataricus Strain 98/2 and Evolved Derivatives.</title>
        <authorList>
            <person name="McCarthy S."/>
            <person name="Gradnigo J."/>
            <person name="Johnson T."/>
            <person name="Payne S."/>
            <person name="Lipzen A."/>
            <person name="Martin J."/>
            <person name="Schackwitz W."/>
            <person name="Moriyama E."/>
            <person name="Blum P."/>
        </authorList>
    </citation>
    <scope>NUCLEOTIDE SEQUENCE [LARGE SCALE GENOMIC DNA]</scope>
    <source>
        <strain evidence="15">98/2 SULC</strain>
        <strain evidence="3">SARC-B</strain>
        <strain evidence="4">SARC-C</strain>
        <strain evidence="5 17">SULA</strain>
        <strain evidence="16">SULB</strain>
    </source>
</reference>
<reference evidence="19 20" key="4">
    <citation type="journal article" date="2018" name="Proc. Natl. Acad. Sci. U.S.A.">
        <title>Nonmutational mechanism of inheritance in the Archaeon Sulfolobus solfataricus.</title>
        <authorList>
            <person name="Payne S."/>
            <person name="McCarthy S."/>
            <person name="Johnson T."/>
            <person name="North E."/>
            <person name="Blum P."/>
        </authorList>
    </citation>
    <scope>NUCLEOTIDE SEQUENCE [LARGE SCALE GENOMIC DNA]</scope>
    <source>
        <strain evidence="7 19">SARC-H</strain>
        <strain evidence="8 23">SARC-I</strain>
        <strain evidence="10 24">SARC-N</strain>
        <strain evidence="11 25">SARC-O</strain>
        <strain evidence="12 20">SUL120</strain>
        <strain evidence="6 21">SULG</strain>
        <strain evidence="9 22">SULM</strain>
    </source>
</reference>
<dbReference type="RefSeq" id="WP_009989179.1">
    <property type="nucleotide sequence ID" value="NZ_CP011055.2"/>
</dbReference>
<dbReference type="EMBL" id="CP033238">
    <property type="protein sequence ID" value="AZF76602.1"/>
    <property type="molecule type" value="Genomic_DNA"/>
</dbReference>
<evidence type="ECO:0000259" key="1">
    <source>
        <dbReference type="Pfam" id="PF25864"/>
    </source>
</evidence>
<reference evidence="18" key="3">
    <citation type="submission" date="2016-04" db="EMBL/GenBank/DDBJ databases">
        <authorList>
            <person name="Shah S.A."/>
            <person name="Garrett R.A."/>
        </authorList>
    </citation>
    <scope>NUCLEOTIDE SEQUENCE [LARGE SCALE GENOMIC DNA]</scope>
    <source>
        <strain evidence="18">ATCC 35091 / DSM 1616 / JCM 8930 / NBRC 15331 / P1</strain>
    </source>
</reference>
<dbReference type="EMBL" id="CP033240">
    <property type="protein sequence ID" value="AZF81814.1"/>
    <property type="molecule type" value="Genomic_DNA"/>
</dbReference>
<evidence type="ECO:0000313" key="3">
    <source>
        <dbReference type="EMBL" id="AKA74258.1"/>
    </source>
</evidence>
<dbReference type="EMBL" id="CP011057">
    <property type="protein sequence ID" value="AKA79647.1"/>
    <property type="molecule type" value="Genomic_DNA"/>
</dbReference>
<dbReference type="Proteomes" id="UP000269431">
    <property type="component" value="Chromosome"/>
</dbReference>
<reference evidence="14" key="2">
    <citation type="submission" date="2016-04" db="EMBL/GenBank/DDBJ databases">
        <authorList>
            <person name="Evans L.H."/>
            <person name="Alamgir A."/>
            <person name="Owens N."/>
            <person name="Weber N.D."/>
            <person name="Virtaneva K."/>
            <person name="Barbian K."/>
            <person name="Babar A."/>
            <person name="Rosenke K."/>
        </authorList>
    </citation>
    <scope>NUCLEOTIDE SEQUENCE</scope>
    <source>
        <strain evidence="14">P1</strain>
    </source>
</reference>
<dbReference type="Proteomes" id="UP000273194">
    <property type="component" value="Chromosome"/>
</dbReference>
<evidence type="ECO:0000313" key="6">
    <source>
        <dbReference type="EMBL" id="AZF68739.1"/>
    </source>
</evidence>
<dbReference type="EMBL" id="CP011056">
    <property type="protein sequence ID" value="AKA76955.1"/>
    <property type="molecule type" value="Genomic_DNA"/>
</dbReference>
<evidence type="ECO:0000313" key="15">
    <source>
        <dbReference type="Proteomes" id="UP000033057"/>
    </source>
</evidence>
<reference evidence="13 26" key="6">
    <citation type="journal article" date="2020" name="Nat. Commun.">
        <title>The structures of two archaeal type IV pili illuminate evolutionary relationships.</title>
        <authorList>
            <person name="Wang F."/>
            <person name="Baquero D.P."/>
            <person name="Su Z."/>
            <person name="Beltran L.C."/>
            <person name="Prangishvili D."/>
            <person name="Krupovic M."/>
            <person name="Egelman E.H."/>
        </authorList>
    </citation>
    <scope>NUCLEOTIDE SEQUENCE [LARGE SCALE GENOMIC DNA]</scope>
    <source>
        <strain evidence="13 26">POZ149</strain>
    </source>
</reference>
<dbReference type="Pfam" id="PF25864">
    <property type="entry name" value="Gins15_N"/>
    <property type="match status" value="1"/>
</dbReference>
<dbReference type="EMBL" id="CP033236">
    <property type="protein sequence ID" value="AZF71359.1"/>
    <property type="molecule type" value="Genomic_DNA"/>
</dbReference>
<evidence type="ECO:0000313" key="25">
    <source>
        <dbReference type="Proteomes" id="UP000282269"/>
    </source>
</evidence>
<evidence type="ECO:0000313" key="23">
    <source>
        <dbReference type="Proteomes" id="UP000275843"/>
    </source>
</evidence>
<dbReference type="OMA" id="VEPCRVE"/>
<evidence type="ECO:0000313" key="11">
    <source>
        <dbReference type="EMBL" id="AZF81814.1"/>
    </source>
</evidence>
<dbReference type="KEGG" id="ssof:SULC_2052"/>
<evidence type="ECO:0000313" key="21">
    <source>
        <dbReference type="Proteomes" id="UP000273194"/>
    </source>
</evidence>
<dbReference type="GeneID" id="44129978"/>
<dbReference type="PATRIC" id="fig|2287.6.peg.2102"/>
<dbReference type="InterPro" id="IPR059061">
    <property type="entry name" value="Gins15_N"/>
</dbReference>
<reference evidence="4" key="5">
    <citation type="submission" date="2018-10" db="EMBL/GenBank/DDBJ databases">
        <authorList>
            <person name="McCarthy S."/>
            <person name="Gradnigo J."/>
            <person name="Johnson T."/>
            <person name="Payne S."/>
            <person name="Lipzen A."/>
            <person name="Schackwitz W."/>
            <person name="Martin J."/>
            <person name="Moriyama E."/>
            <person name="Blum P."/>
        </authorList>
    </citation>
    <scope>NUCLEOTIDE SEQUENCE</scope>
    <source>
        <strain evidence="3">SARC-B</strain>
        <strain evidence="4">SARC-C</strain>
        <strain evidence="5">SULA</strain>
    </source>
</reference>
<name>A0A0E3KC79_SACSO</name>
<gene>
    <name evidence="13" type="ORF">HFC64_00200</name>
    <name evidence="14" type="ORF">SSOP1_1076</name>
    <name evidence="5" type="ORF">SULA_2053</name>
    <name evidence="3" type="ORF">SULB_2054</name>
    <name evidence="4" type="ORF">SULC_2052</name>
    <name evidence="6" type="ORF">SULG_10345</name>
    <name evidence="7" type="ORF">SULH_10345</name>
    <name evidence="8" type="ORF">SULI_10345</name>
    <name evidence="9" type="ORF">SULM_10335</name>
    <name evidence="10" type="ORF">SULN_10335</name>
    <name evidence="11" type="ORF">SULO_10345</name>
    <name evidence="12" type="ORF">SULZ_10280</name>
</gene>
<evidence type="ECO:0000313" key="14">
    <source>
        <dbReference type="EMBL" id="SAI84630.1"/>
    </source>
</evidence>
<dbReference type="EMBL" id="CP050869">
    <property type="protein sequence ID" value="QPG48619.1"/>
    <property type="molecule type" value="Genomic_DNA"/>
</dbReference>
<protein>
    <submittedName>
        <fullName evidence="4">Uncharacterized protein</fullName>
    </submittedName>
</protein>
<evidence type="ECO:0000313" key="13">
    <source>
        <dbReference type="EMBL" id="QPG48619.1"/>
    </source>
</evidence>
<dbReference type="AlphaFoldDB" id="A0A0E3KC79"/>
<evidence type="ECO:0000313" key="4">
    <source>
        <dbReference type="EMBL" id="AKA76955.1"/>
    </source>
</evidence>
<organism evidence="4 15">
    <name type="scientific">Saccharolobus solfataricus</name>
    <name type="common">Sulfolobus solfataricus</name>
    <dbReference type="NCBI Taxonomy" id="2287"/>
    <lineage>
        <taxon>Archaea</taxon>
        <taxon>Thermoproteota</taxon>
        <taxon>Thermoprotei</taxon>
        <taxon>Sulfolobales</taxon>
        <taxon>Sulfolobaceae</taxon>
        <taxon>Saccharolobus</taxon>
    </lineage>
</organism>
<dbReference type="Proteomes" id="UP000594632">
    <property type="component" value="Chromosome"/>
</dbReference>
<evidence type="ECO:0000259" key="2">
    <source>
        <dbReference type="Pfam" id="PF25865"/>
    </source>
</evidence>
<dbReference type="Proteomes" id="UP000282269">
    <property type="component" value="Chromosome"/>
</dbReference>
<evidence type="ECO:0000313" key="19">
    <source>
        <dbReference type="Proteomes" id="UP000267993"/>
    </source>
</evidence>
<evidence type="ECO:0000313" key="16">
    <source>
        <dbReference type="Proteomes" id="UP000033085"/>
    </source>
</evidence>
<evidence type="ECO:0000313" key="18">
    <source>
        <dbReference type="Proteomes" id="UP000076770"/>
    </source>
</evidence>